<comment type="caution">
    <text evidence="8">The sequence shown here is derived from an EMBL/GenBank/DDBJ whole genome shotgun (WGS) entry which is preliminary data.</text>
</comment>
<keyword evidence="2" id="KW-1003">Cell membrane</keyword>
<dbReference type="AlphaFoldDB" id="A0ABD3AXM9"/>
<keyword evidence="6" id="KW-0472">Membrane</keyword>
<protein>
    <recommendedName>
        <fullName evidence="7">SHSP domain-containing protein</fullName>
    </recommendedName>
</protein>
<dbReference type="PROSITE" id="PS01031">
    <property type="entry name" value="SHSP"/>
    <property type="match status" value="1"/>
</dbReference>
<comment type="similarity">
    <text evidence="4 5">Belongs to the small heat shock protein (HSP20) family.</text>
</comment>
<evidence type="ECO:0000256" key="2">
    <source>
        <dbReference type="ARBA" id="ARBA00022475"/>
    </source>
</evidence>
<evidence type="ECO:0000256" key="3">
    <source>
        <dbReference type="ARBA" id="ARBA00022821"/>
    </source>
</evidence>
<feature type="transmembrane region" description="Helical" evidence="6">
    <location>
        <begin position="181"/>
        <end position="206"/>
    </location>
</feature>
<dbReference type="InterPro" id="IPR008978">
    <property type="entry name" value="HSP20-like_chaperone"/>
</dbReference>
<comment type="subcellular location">
    <subcellularLocation>
        <location evidence="1">Cell membrane</location>
        <topology evidence="1">Single-pass membrane protein</topology>
    </subcellularLocation>
</comment>
<dbReference type="PANTHER" id="PTHR43670:SF114">
    <property type="entry name" value="OS05G0592000 PROTEIN"/>
    <property type="match status" value="1"/>
</dbReference>
<dbReference type="SUPFAM" id="SSF49764">
    <property type="entry name" value="HSP20-like chaperones"/>
    <property type="match status" value="1"/>
</dbReference>
<dbReference type="Gene3D" id="2.60.40.790">
    <property type="match status" value="1"/>
</dbReference>
<keyword evidence="9" id="KW-1185">Reference proteome</keyword>
<dbReference type="EMBL" id="JBJUIK010000002">
    <property type="protein sequence ID" value="KAL3535974.1"/>
    <property type="molecule type" value="Genomic_DNA"/>
</dbReference>
<reference evidence="8 9" key="1">
    <citation type="submission" date="2024-11" db="EMBL/GenBank/DDBJ databases">
        <title>A near-complete genome assembly of Cinchona calisaya.</title>
        <authorList>
            <person name="Lian D.C."/>
            <person name="Zhao X.W."/>
            <person name="Wei L."/>
        </authorList>
    </citation>
    <scope>NUCLEOTIDE SEQUENCE [LARGE SCALE GENOMIC DNA]</scope>
    <source>
        <tissue evidence="8">Nenye</tissue>
    </source>
</reference>
<evidence type="ECO:0000259" key="7">
    <source>
        <dbReference type="PROSITE" id="PS01031"/>
    </source>
</evidence>
<evidence type="ECO:0000313" key="8">
    <source>
        <dbReference type="EMBL" id="KAL3535974.1"/>
    </source>
</evidence>
<keyword evidence="6" id="KW-1133">Transmembrane helix</keyword>
<gene>
    <name evidence="8" type="ORF">ACH5RR_004435</name>
</gene>
<dbReference type="GO" id="GO:0005886">
    <property type="term" value="C:plasma membrane"/>
    <property type="evidence" value="ECO:0007669"/>
    <property type="project" value="UniProtKB-SubCell"/>
</dbReference>
<dbReference type="GO" id="GO:0006952">
    <property type="term" value="P:defense response"/>
    <property type="evidence" value="ECO:0007669"/>
    <property type="project" value="UniProtKB-KW"/>
</dbReference>
<proteinExistence type="inferred from homology"/>
<evidence type="ECO:0000256" key="5">
    <source>
        <dbReference type="RuleBase" id="RU003616"/>
    </source>
</evidence>
<evidence type="ECO:0000313" key="9">
    <source>
        <dbReference type="Proteomes" id="UP001630127"/>
    </source>
</evidence>
<dbReference type="Proteomes" id="UP001630127">
    <property type="component" value="Unassembled WGS sequence"/>
</dbReference>
<dbReference type="PANTHER" id="PTHR43670">
    <property type="entry name" value="HEAT SHOCK PROTEIN 26"/>
    <property type="match status" value="1"/>
</dbReference>
<evidence type="ECO:0000256" key="1">
    <source>
        <dbReference type="ARBA" id="ARBA00004162"/>
    </source>
</evidence>
<evidence type="ECO:0000256" key="4">
    <source>
        <dbReference type="PROSITE-ProRule" id="PRU00285"/>
    </source>
</evidence>
<accession>A0ABD3AXM9</accession>
<keyword evidence="6" id="KW-0812">Transmembrane</keyword>
<dbReference type="CDD" id="cd06464">
    <property type="entry name" value="ACD_sHsps-like"/>
    <property type="match status" value="1"/>
</dbReference>
<feature type="domain" description="SHSP" evidence="7">
    <location>
        <begin position="10"/>
        <end position="117"/>
    </location>
</feature>
<keyword evidence="3" id="KW-0611">Plant defense</keyword>
<sequence>MEAKTGAAGLISYEEFEPFCKWQREEACDTLVVHLPEFKKEQLRVHINNRGILKVSGERRLDATKTSKFYKEVVVPRNCDANGIQAKFANNHLYIIMPKKINVVVPEKNKSQQVVAGSSIIDPSSVDQNIKTEAAGKDPSTPPPLYPPSNKMGKMVISTSPTTPNNDRLQRKKSVSRGKRVAKIAVNVGMVMAVLAALTAFVVYMYKSTLVED</sequence>
<dbReference type="Pfam" id="PF00011">
    <property type="entry name" value="HSP20"/>
    <property type="match status" value="1"/>
</dbReference>
<name>A0ABD3AXM9_9GENT</name>
<dbReference type="InterPro" id="IPR002068">
    <property type="entry name" value="A-crystallin/Hsp20_dom"/>
</dbReference>
<organism evidence="8 9">
    <name type="scientific">Cinchona calisaya</name>
    <dbReference type="NCBI Taxonomy" id="153742"/>
    <lineage>
        <taxon>Eukaryota</taxon>
        <taxon>Viridiplantae</taxon>
        <taxon>Streptophyta</taxon>
        <taxon>Embryophyta</taxon>
        <taxon>Tracheophyta</taxon>
        <taxon>Spermatophyta</taxon>
        <taxon>Magnoliopsida</taxon>
        <taxon>eudicotyledons</taxon>
        <taxon>Gunneridae</taxon>
        <taxon>Pentapetalae</taxon>
        <taxon>asterids</taxon>
        <taxon>lamiids</taxon>
        <taxon>Gentianales</taxon>
        <taxon>Rubiaceae</taxon>
        <taxon>Cinchonoideae</taxon>
        <taxon>Cinchoneae</taxon>
        <taxon>Cinchona</taxon>
    </lineage>
</organism>
<evidence type="ECO:0000256" key="6">
    <source>
        <dbReference type="SAM" id="Phobius"/>
    </source>
</evidence>